<name>A0A5N5F2X4_9ROSA</name>
<protein>
    <submittedName>
        <fullName evidence="2">Uncharacterized protein</fullName>
    </submittedName>
</protein>
<accession>A0A5N5F2X4</accession>
<organism evidence="2 3">
    <name type="scientific">Pyrus ussuriensis x Pyrus communis</name>
    <dbReference type="NCBI Taxonomy" id="2448454"/>
    <lineage>
        <taxon>Eukaryota</taxon>
        <taxon>Viridiplantae</taxon>
        <taxon>Streptophyta</taxon>
        <taxon>Embryophyta</taxon>
        <taxon>Tracheophyta</taxon>
        <taxon>Spermatophyta</taxon>
        <taxon>Magnoliopsida</taxon>
        <taxon>eudicotyledons</taxon>
        <taxon>Gunneridae</taxon>
        <taxon>Pentapetalae</taxon>
        <taxon>rosids</taxon>
        <taxon>fabids</taxon>
        <taxon>Rosales</taxon>
        <taxon>Rosaceae</taxon>
        <taxon>Amygdaloideae</taxon>
        <taxon>Maleae</taxon>
        <taxon>Pyrus</taxon>
    </lineage>
</organism>
<evidence type="ECO:0000313" key="3">
    <source>
        <dbReference type="Proteomes" id="UP000327157"/>
    </source>
</evidence>
<sequence length="264" mass="28918">MSESGSPSDEGSPSSSSRFELAMLESSGPLLESCTKETLDDFRNCQTLANIGSSSFMSVGNIKLSRRELVDVEKVLKVPKEDIHLGKLRPLFRKYGFQPLVPECQRRAMEKVSNKRGTNTKKGKTPMLVSIDDILFHKGAYKHWVKPAPRPKSQEEVLKITASKRAEAEAIGCAAAIVAREERLLLPHFPTIDLIFPLTMESTDQEGDPSSSREAFILAVDPSSEDDFDNEASGSRDAEDGGDGDGVETQNDILRGLASDEDDS</sequence>
<gene>
    <name evidence="2" type="ORF">D8674_000043</name>
</gene>
<dbReference type="OrthoDB" id="1750978at2759"/>
<keyword evidence="3" id="KW-1185">Reference proteome</keyword>
<dbReference type="Proteomes" id="UP000327157">
    <property type="component" value="Chromosome 1"/>
</dbReference>
<dbReference type="EMBL" id="SMOL01000768">
    <property type="protein sequence ID" value="KAB2597123.1"/>
    <property type="molecule type" value="Genomic_DNA"/>
</dbReference>
<reference evidence="2 3" key="3">
    <citation type="submission" date="2019-11" db="EMBL/GenBank/DDBJ databases">
        <title>A de novo genome assembly of a pear dwarfing rootstock.</title>
        <authorList>
            <person name="Wang F."/>
            <person name="Wang J."/>
            <person name="Li S."/>
            <person name="Zhang Y."/>
            <person name="Fang M."/>
            <person name="Ma L."/>
            <person name="Zhao Y."/>
            <person name="Jiang S."/>
        </authorList>
    </citation>
    <scope>NUCLEOTIDE SEQUENCE [LARGE SCALE GENOMIC DNA]</scope>
    <source>
        <strain evidence="2">S2</strain>
        <tissue evidence="2">Leaf</tissue>
    </source>
</reference>
<evidence type="ECO:0000256" key="1">
    <source>
        <dbReference type="SAM" id="MobiDB-lite"/>
    </source>
</evidence>
<feature type="region of interest" description="Disordered" evidence="1">
    <location>
        <begin position="202"/>
        <end position="264"/>
    </location>
</feature>
<proteinExistence type="predicted"/>
<evidence type="ECO:0000313" key="2">
    <source>
        <dbReference type="EMBL" id="KAB2597123.1"/>
    </source>
</evidence>
<reference evidence="3" key="2">
    <citation type="submission" date="2019-10" db="EMBL/GenBank/DDBJ databases">
        <title>A de novo genome assembly of a pear dwarfing rootstock.</title>
        <authorList>
            <person name="Wang F."/>
            <person name="Wang J."/>
            <person name="Li S."/>
            <person name="Zhang Y."/>
            <person name="Fang M."/>
            <person name="Ma L."/>
            <person name="Zhao Y."/>
            <person name="Jiang S."/>
        </authorList>
    </citation>
    <scope>NUCLEOTIDE SEQUENCE [LARGE SCALE GENOMIC DNA]</scope>
</reference>
<reference evidence="2 3" key="1">
    <citation type="submission" date="2019-09" db="EMBL/GenBank/DDBJ databases">
        <authorList>
            <person name="Ou C."/>
        </authorList>
    </citation>
    <scope>NUCLEOTIDE SEQUENCE [LARGE SCALE GENOMIC DNA]</scope>
    <source>
        <strain evidence="2">S2</strain>
        <tissue evidence="2">Leaf</tissue>
    </source>
</reference>
<dbReference type="AlphaFoldDB" id="A0A5N5F2X4"/>
<comment type="caution">
    <text evidence="2">The sequence shown here is derived from an EMBL/GenBank/DDBJ whole genome shotgun (WGS) entry which is preliminary data.</text>
</comment>